<evidence type="ECO:0000256" key="8">
    <source>
        <dbReference type="ARBA" id="ARBA00023136"/>
    </source>
</evidence>
<dbReference type="PRINTS" id="PR00781">
    <property type="entry name" value="LIPOSIGPTASE"/>
</dbReference>
<evidence type="ECO:0000256" key="4">
    <source>
        <dbReference type="ARBA" id="ARBA00022692"/>
    </source>
</evidence>
<keyword evidence="12" id="KW-0449">Lipoprotein</keyword>
<feature type="transmembrane region" description="Helical" evidence="9">
    <location>
        <begin position="31"/>
        <end position="53"/>
    </location>
</feature>
<dbReference type="RefSeq" id="WP_307837488.1">
    <property type="nucleotide sequence ID" value="NZ_BOOK01000032.1"/>
</dbReference>
<evidence type="ECO:0000256" key="6">
    <source>
        <dbReference type="ARBA" id="ARBA00022801"/>
    </source>
</evidence>
<keyword evidence="13" id="KW-1185">Reference proteome</keyword>
<evidence type="ECO:0000256" key="7">
    <source>
        <dbReference type="ARBA" id="ARBA00022989"/>
    </source>
</evidence>
<dbReference type="Pfam" id="PF01252">
    <property type="entry name" value="Peptidase_A8"/>
    <property type="match status" value="1"/>
</dbReference>
<dbReference type="PROSITE" id="PS00855">
    <property type="entry name" value="SPASE_II"/>
    <property type="match status" value="1"/>
</dbReference>
<proteinExistence type="inferred from homology"/>
<keyword evidence="6 9" id="KW-0378">Hydrolase</keyword>
<evidence type="ECO:0000313" key="12">
    <source>
        <dbReference type="EMBL" id="GII02444.1"/>
    </source>
</evidence>
<dbReference type="PANTHER" id="PTHR33695:SF1">
    <property type="entry name" value="LIPOPROTEIN SIGNAL PEPTIDASE"/>
    <property type="match status" value="1"/>
</dbReference>
<name>A0A8J3SXI5_9ACTN</name>
<keyword evidence="8 9" id="KW-0472">Membrane</keyword>
<feature type="transmembrane region" description="Helical" evidence="9">
    <location>
        <begin position="73"/>
        <end position="100"/>
    </location>
</feature>
<evidence type="ECO:0000256" key="1">
    <source>
        <dbReference type="ARBA" id="ARBA00006139"/>
    </source>
</evidence>
<dbReference type="PANTHER" id="PTHR33695">
    <property type="entry name" value="LIPOPROTEIN SIGNAL PEPTIDASE"/>
    <property type="match status" value="1"/>
</dbReference>
<dbReference type="Proteomes" id="UP000634476">
    <property type="component" value="Unassembled WGS sequence"/>
</dbReference>
<dbReference type="InterPro" id="IPR001872">
    <property type="entry name" value="Peptidase_A8"/>
</dbReference>
<keyword evidence="5 9" id="KW-0064">Aspartyl protease</keyword>
<evidence type="ECO:0000313" key="13">
    <source>
        <dbReference type="Proteomes" id="UP000634476"/>
    </source>
</evidence>
<feature type="active site" evidence="9">
    <location>
        <position position="168"/>
    </location>
</feature>
<evidence type="ECO:0000256" key="3">
    <source>
        <dbReference type="ARBA" id="ARBA00022670"/>
    </source>
</evidence>
<feature type="active site" evidence="9">
    <location>
        <position position="152"/>
    </location>
</feature>
<comment type="catalytic activity">
    <reaction evidence="9">
        <text>Release of signal peptides from bacterial membrane prolipoproteins. Hydrolyzes -Xaa-Yaa-Zaa-|-(S,diacylglyceryl)Cys-, in which Xaa is hydrophobic (preferably Leu), and Yaa (Ala or Ser) and Zaa (Gly or Ala) have small, neutral side chains.</text>
        <dbReference type="EC" id="3.4.23.36"/>
    </reaction>
</comment>
<keyword evidence="7 9" id="KW-1133">Transmembrane helix</keyword>
<dbReference type="GO" id="GO:0005886">
    <property type="term" value="C:plasma membrane"/>
    <property type="evidence" value="ECO:0007669"/>
    <property type="project" value="UniProtKB-SubCell"/>
</dbReference>
<keyword evidence="3 9" id="KW-0645">Protease</keyword>
<feature type="transmembrane region" description="Helical" evidence="9">
    <location>
        <begin position="112"/>
        <end position="130"/>
    </location>
</feature>
<comment type="pathway">
    <text evidence="9">Protein modification; lipoprotein biosynthesis (signal peptide cleavage).</text>
</comment>
<dbReference type="AlphaFoldDB" id="A0A8J3SXI5"/>
<comment type="function">
    <text evidence="9">This protein specifically catalyzes the removal of signal peptides from prolipoproteins.</text>
</comment>
<protein>
    <recommendedName>
        <fullName evidence="9">Lipoprotein signal peptidase</fullName>
        <ecNumber evidence="9">3.4.23.36</ecNumber>
    </recommendedName>
    <alternativeName>
        <fullName evidence="9">Prolipoprotein signal peptidase</fullName>
    </alternativeName>
    <alternativeName>
        <fullName evidence="9">Signal peptidase II</fullName>
        <shortName evidence="9">SPase II</shortName>
    </alternativeName>
</protein>
<dbReference type="EMBL" id="BOOK01000032">
    <property type="protein sequence ID" value="GII02444.1"/>
    <property type="molecule type" value="Genomic_DNA"/>
</dbReference>
<comment type="subcellular location">
    <subcellularLocation>
        <location evidence="9">Cell membrane</location>
        <topology evidence="9">Multi-pass membrane protein</topology>
    </subcellularLocation>
</comment>
<dbReference type="GO" id="GO:0004190">
    <property type="term" value="F:aspartic-type endopeptidase activity"/>
    <property type="evidence" value="ECO:0007669"/>
    <property type="project" value="UniProtKB-UniRule"/>
</dbReference>
<feature type="transmembrane region" description="Helical" evidence="9">
    <location>
        <begin position="163"/>
        <end position="183"/>
    </location>
</feature>
<comment type="similarity">
    <text evidence="1 9 10">Belongs to the peptidase A8 family.</text>
</comment>
<dbReference type="UniPathway" id="UPA00665"/>
<keyword evidence="4 9" id="KW-0812">Transmembrane</keyword>
<feature type="region of interest" description="Disordered" evidence="11">
    <location>
        <begin position="1"/>
        <end position="22"/>
    </location>
</feature>
<sequence>MRGLQAAGGAPLSGEAEGGEAPAAPLPARRIAVLATIVPIVYVLDLVTKTIVLQTLEDRDPLVLIPGFLQFRVIFNSGAAFSIGAGMTIVFTFVAAGVVIAILRTARNLRSLPWAITLGLLLGGALGNLTDRVFRWPSGFGRPSPFQGHVVDFIETFPGHFPVWNVADASIVCGGILAVLLAWRGYQIDGTHDTGQKEHKDRKGRESDG</sequence>
<dbReference type="GO" id="GO:0006508">
    <property type="term" value="P:proteolysis"/>
    <property type="evidence" value="ECO:0007669"/>
    <property type="project" value="UniProtKB-KW"/>
</dbReference>
<evidence type="ECO:0000256" key="2">
    <source>
        <dbReference type="ARBA" id="ARBA00022475"/>
    </source>
</evidence>
<dbReference type="HAMAP" id="MF_00161">
    <property type="entry name" value="LspA"/>
    <property type="match status" value="1"/>
</dbReference>
<evidence type="ECO:0000256" key="11">
    <source>
        <dbReference type="SAM" id="MobiDB-lite"/>
    </source>
</evidence>
<comment type="caution">
    <text evidence="12">The sequence shown here is derived from an EMBL/GenBank/DDBJ whole genome shotgun (WGS) entry which is preliminary data.</text>
</comment>
<evidence type="ECO:0000256" key="5">
    <source>
        <dbReference type="ARBA" id="ARBA00022750"/>
    </source>
</evidence>
<reference evidence="12" key="1">
    <citation type="submission" date="2021-01" db="EMBL/GenBank/DDBJ databases">
        <title>Whole genome shotgun sequence of Planobispora takensis NBRC 109077.</title>
        <authorList>
            <person name="Komaki H."/>
            <person name="Tamura T."/>
        </authorList>
    </citation>
    <scope>NUCLEOTIDE SEQUENCE</scope>
    <source>
        <strain evidence="12">NBRC 109077</strain>
    </source>
</reference>
<accession>A0A8J3SXI5</accession>
<feature type="compositionally biased region" description="Low complexity" evidence="11">
    <location>
        <begin position="7"/>
        <end position="22"/>
    </location>
</feature>
<organism evidence="12 13">
    <name type="scientific">Planobispora takensis</name>
    <dbReference type="NCBI Taxonomy" id="1367882"/>
    <lineage>
        <taxon>Bacteria</taxon>
        <taxon>Bacillati</taxon>
        <taxon>Actinomycetota</taxon>
        <taxon>Actinomycetes</taxon>
        <taxon>Streptosporangiales</taxon>
        <taxon>Streptosporangiaceae</taxon>
        <taxon>Planobispora</taxon>
    </lineage>
</organism>
<gene>
    <name evidence="9 12" type="primary">lspA</name>
    <name evidence="12" type="ORF">Pta02_44520</name>
</gene>
<dbReference type="EC" id="3.4.23.36" evidence="9"/>
<keyword evidence="2 9" id="KW-1003">Cell membrane</keyword>
<evidence type="ECO:0000256" key="10">
    <source>
        <dbReference type="RuleBase" id="RU004181"/>
    </source>
</evidence>
<evidence type="ECO:0000256" key="9">
    <source>
        <dbReference type="HAMAP-Rule" id="MF_00161"/>
    </source>
</evidence>